<feature type="domain" description="Apple" evidence="4">
    <location>
        <begin position="302"/>
        <end position="372"/>
    </location>
</feature>
<dbReference type="InterPro" id="IPR003609">
    <property type="entry name" value="Pan_app"/>
</dbReference>
<dbReference type="InterPro" id="IPR000177">
    <property type="entry name" value="Apple"/>
</dbReference>
<keyword evidence="6" id="KW-1185">Reference proteome</keyword>
<evidence type="ECO:0000313" key="6">
    <source>
        <dbReference type="Proteomes" id="UP001209570"/>
    </source>
</evidence>
<reference evidence="5" key="1">
    <citation type="submission" date="2021-12" db="EMBL/GenBank/DDBJ databases">
        <title>Prjna785345.</title>
        <authorList>
            <person name="Rujirawat T."/>
            <person name="Krajaejun T."/>
        </authorList>
    </citation>
    <scope>NUCLEOTIDE SEQUENCE</scope>
    <source>
        <strain evidence="5">Pi057C3</strain>
    </source>
</reference>
<evidence type="ECO:0000313" key="5">
    <source>
        <dbReference type="EMBL" id="KAJ0392650.1"/>
    </source>
</evidence>
<comment type="caution">
    <text evidence="5">The sequence shown here is derived from an EMBL/GenBank/DDBJ whole genome shotgun (WGS) entry which is preliminary data.</text>
</comment>
<feature type="chain" id="PRO_5042246547" description="Apple domain-containing protein" evidence="3">
    <location>
        <begin position="16"/>
        <end position="372"/>
    </location>
</feature>
<keyword evidence="3" id="KW-0732">Signal</keyword>
<evidence type="ECO:0000256" key="2">
    <source>
        <dbReference type="ARBA" id="ARBA00023157"/>
    </source>
</evidence>
<name>A0AAD5Q232_PYTIN</name>
<dbReference type="SUPFAM" id="SSF57414">
    <property type="entry name" value="Hairpin loop containing domain-like"/>
    <property type="match status" value="1"/>
</dbReference>
<dbReference type="Pfam" id="PF00024">
    <property type="entry name" value="PAN_1"/>
    <property type="match status" value="1"/>
</dbReference>
<dbReference type="Proteomes" id="UP001209570">
    <property type="component" value="Unassembled WGS sequence"/>
</dbReference>
<dbReference type="GO" id="GO:0005576">
    <property type="term" value="C:extracellular region"/>
    <property type="evidence" value="ECO:0007669"/>
    <property type="project" value="InterPro"/>
</dbReference>
<accession>A0AAD5Q232</accession>
<sequence>MRLLAFVVGVSVTAAARYRKRSRRGAWCGSDDVGYVPQACSPQQYCQRLDPFRYQCLPRDPWCGEPQLGVEFTGHLIDRMMGQSIPQSCCNKCHENEQCVAYTQLTDDWGRGNSTCILWGHVDAGKDQRNLWATSAFIDRTAPCAAPSHAMCGRFSSGMTCCPTGEFCQPFGDAYHQCQRVAPQCSRPKLGNAFSYTNIYVGLGLNAEVCCEACAMTPGCDAYTYNYEGGRGECALKKSTGYVRVDVFQVWASVLDPLPPCETQRGGSCGNATTGATCCGGDSYCHPRGETQFECSARPAKCSRMYSGAKFDATVHSTIRTTNATTCCEACADTPPCKAFTIEKDSCLLFASVGPRRNHSTAVSGVLNPFFT</sequence>
<gene>
    <name evidence="5" type="ORF">P43SY_001048</name>
</gene>
<dbReference type="PROSITE" id="PS50948">
    <property type="entry name" value="PAN"/>
    <property type="match status" value="1"/>
</dbReference>
<proteinExistence type="predicted"/>
<dbReference type="EMBL" id="JAKCXM010000595">
    <property type="protein sequence ID" value="KAJ0392650.1"/>
    <property type="molecule type" value="Genomic_DNA"/>
</dbReference>
<evidence type="ECO:0000259" key="4">
    <source>
        <dbReference type="PROSITE" id="PS50948"/>
    </source>
</evidence>
<dbReference type="Gene3D" id="3.50.4.10">
    <property type="entry name" value="Hepatocyte Growth Factor"/>
    <property type="match status" value="3"/>
</dbReference>
<protein>
    <recommendedName>
        <fullName evidence="4">Apple domain-containing protein</fullName>
    </recommendedName>
</protein>
<evidence type="ECO:0000256" key="1">
    <source>
        <dbReference type="ARBA" id="ARBA00022737"/>
    </source>
</evidence>
<dbReference type="GO" id="GO:0006508">
    <property type="term" value="P:proteolysis"/>
    <property type="evidence" value="ECO:0007669"/>
    <property type="project" value="InterPro"/>
</dbReference>
<evidence type="ECO:0000256" key="3">
    <source>
        <dbReference type="SAM" id="SignalP"/>
    </source>
</evidence>
<organism evidence="5 6">
    <name type="scientific">Pythium insidiosum</name>
    <name type="common">Pythiosis disease agent</name>
    <dbReference type="NCBI Taxonomy" id="114742"/>
    <lineage>
        <taxon>Eukaryota</taxon>
        <taxon>Sar</taxon>
        <taxon>Stramenopiles</taxon>
        <taxon>Oomycota</taxon>
        <taxon>Peronosporomycetes</taxon>
        <taxon>Pythiales</taxon>
        <taxon>Pythiaceae</taxon>
        <taxon>Pythium</taxon>
    </lineage>
</organism>
<keyword evidence="2" id="KW-1015">Disulfide bond</keyword>
<feature type="signal peptide" evidence="3">
    <location>
        <begin position="1"/>
        <end position="15"/>
    </location>
</feature>
<keyword evidence="1" id="KW-0677">Repeat</keyword>
<dbReference type="Pfam" id="PF14295">
    <property type="entry name" value="PAN_4"/>
    <property type="match status" value="2"/>
</dbReference>
<dbReference type="AlphaFoldDB" id="A0AAD5Q232"/>
<dbReference type="SMART" id="SM00223">
    <property type="entry name" value="APPLE"/>
    <property type="match status" value="2"/>
</dbReference>